<dbReference type="EMBL" id="CP032489">
    <property type="protein sequence ID" value="AYD47314.1"/>
    <property type="molecule type" value="Genomic_DNA"/>
</dbReference>
<proteinExistence type="predicted"/>
<dbReference type="PRINTS" id="PR00455">
    <property type="entry name" value="HTHTETR"/>
</dbReference>
<dbReference type="Pfam" id="PF00440">
    <property type="entry name" value="TetR_N"/>
    <property type="match status" value="1"/>
</dbReference>
<dbReference type="InterPro" id="IPR023772">
    <property type="entry name" value="DNA-bd_HTH_TetR-type_CS"/>
</dbReference>
<feature type="DNA-binding region" description="H-T-H motif" evidence="2">
    <location>
        <begin position="37"/>
        <end position="56"/>
    </location>
</feature>
<dbReference type="GO" id="GO:0003677">
    <property type="term" value="F:DNA binding"/>
    <property type="evidence" value="ECO:0007669"/>
    <property type="project" value="UniProtKB-UniRule"/>
</dbReference>
<organism evidence="4 5">
    <name type="scientific">Arachidicoccus soli</name>
    <dbReference type="NCBI Taxonomy" id="2341117"/>
    <lineage>
        <taxon>Bacteria</taxon>
        <taxon>Pseudomonadati</taxon>
        <taxon>Bacteroidota</taxon>
        <taxon>Chitinophagia</taxon>
        <taxon>Chitinophagales</taxon>
        <taxon>Chitinophagaceae</taxon>
        <taxon>Arachidicoccus</taxon>
    </lineage>
</organism>
<dbReference type="PANTHER" id="PTHR43479:SF11">
    <property type="entry name" value="ACREF_ENVCD OPERON REPRESSOR-RELATED"/>
    <property type="match status" value="1"/>
</dbReference>
<evidence type="ECO:0000256" key="2">
    <source>
        <dbReference type="PROSITE-ProRule" id="PRU00335"/>
    </source>
</evidence>
<dbReference type="RefSeq" id="WP_119986300.1">
    <property type="nucleotide sequence ID" value="NZ_CP032489.1"/>
</dbReference>
<gene>
    <name evidence="4" type="ORF">D6B99_06630</name>
</gene>
<dbReference type="Gene3D" id="1.10.357.10">
    <property type="entry name" value="Tetracycline Repressor, domain 2"/>
    <property type="match status" value="1"/>
</dbReference>
<dbReference type="InterPro" id="IPR001647">
    <property type="entry name" value="HTH_TetR"/>
</dbReference>
<evidence type="ECO:0000313" key="4">
    <source>
        <dbReference type="EMBL" id="AYD47314.1"/>
    </source>
</evidence>
<dbReference type="Proteomes" id="UP000266118">
    <property type="component" value="Chromosome"/>
</dbReference>
<dbReference type="SUPFAM" id="SSF46689">
    <property type="entry name" value="Homeodomain-like"/>
    <property type="match status" value="1"/>
</dbReference>
<keyword evidence="1 2" id="KW-0238">DNA-binding</keyword>
<keyword evidence="5" id="KW-1185">Reference proteome</keyword>
<dbReference type="AlphaFoldDB" id="A0A386HPX4"/>
<sequence>MSPRKKEDFEKMQELSREKILKAALALFAQKGYSSTSVESIALKAKISKGLIYHYFKSKEEILKGIFSILMENLNRFMADNHELAPKEYIQKLLEYSFQFIIYQSKINRFLIALSIQPKVVAGLKEDMDNAKQFWMEQLTQMFRKLNYEQPEAEAYLLGAIFDGVGIGYQALGKDYPINEIQALLIKKYKL</sequence>
<protein>
    <submittedName>
        <fullName evidence="4">TetR/AcrR family transcriptional regulator</fullName>
    </submittedName>
</protein>
<accession>A0A386HPX4</accession>
<name>A0A386HPX4_9BACT</name>
<reference evidence="4 5" key="1">
    <citation type="submission" date="2018-09" db="EMBL/GenBank/DDBJ databases">
        <title>Arachidicoccus sp. nov., a bacterium isolated from soil.</title>
        <authorList>
            <person name="Weon H.-Y."/>
            <person name="Kwon S.-W."/>
            <person name="Lee S.A."/>
        </authorList>
    </citation>
    <scope>NUCLEOTIDE SEQUENCE [LARGE SCALE GENOMIC DNA]</scope>
    <source>
        <strain evidence="4 5">KIS59-12</strain>
    </source>
</reference>
<dbReference type="OrthoDB" id="9789566at2"/>
<dbReference type="InterPro" id="IPR050624">
    <property type="entry name" value="HTH-type_Tx_Regulator"/>
</dbReference>
<dbReference type="KEGG" id="ark:D6B99_06630"/>
<dbReference type="PROSITE" id="PS01081">
    <property type="entry name" value="HTH_TETR_1"/>
    <property type="match status" value="1"/>
</dbReference>
<dbReference type="PANTHER" id="PTHR43479">
    <property type="entry name" value="ACREF/ENVCD OPERON REPRESSOR-RELATED"/>
    <property type="match status" value="1"/>
</dbReference>
<dbReference type="InterPro" id="IPR009057">
    <property type="entry name" value="Homeodomain-like_sf"/>
</dbReference>
<feature type="domain" description="HTH tetR-type" evidence="3">
    <location>
        <begin position="14"/>
        <end position="74"/>
    </location>
</feature>
<evidence type="ECO:0000256" key="1">
    <source>
        <dbReference type="ARBA" id="ARBA00023125"/>
    </source>
</evidence>
<dbReference type="PROSITE" id="PS50977">
    <property type="entry name" value="HTH_TETR_2"/>
    <property type="match status" value="1"/>
</dbReference>
<evidence type="ECO:0000313" key="5">
    <source>
        <dbReference type="Proteomes" id="UP000266118"/>
    </source>
</evidence>
<evidence type="ECO:0000259" key="3">
    <source>
        <dbReference type="PROSITE" id="PS50977"/>
    </source>
</evidence>